<sequence length="287" mass="31658">MKAIVVREPYASLILRGEKTWEMRKAACHYRGVVAVISKGSGTVVGTAEIVDSLSSIDSLEEYAQAEPKHRVPQNLQRQAFSDGWRTPWVLLNGRRLTTPVLYKHPSGAVIWVNLSEDVTAKVRQQTQCMVLRSSEESRVLHRILGKVGSSLSGRAGPELHSAAREGSSSPRYALTEDLTLGDVSSESIRRVTITGGNLRNDHIYLPLDFFPEEAIGGENKSARAARTITVIFKPGQVVQTDVDRNKKIFRARSAVRDFFAVAGVLEGDVVCLTRTGTFCYEVTKES</sequence>
<dbReference type="Proteomes" id="UP000316291">
    <property type="component" value="Unassembled WGS sequence"/>
</dbReference>
<proteinExistence type="predicted"/>
<dbReference type="OrthoDB" id="9803913at2"/>
<dbReference type="AlphaFoldDB" id="A0A562QK80"/>
<gene>
    <name evidence="2" type="ORF">IQ16_08365</name>
</gene>
<evidence type="ECO:0000313" key="2">
    <source>
        <dbReference type="EMBL" id="TWI56456.1"/>
    </source>
</evidence>
<accession>A0A562QK80</accession>
<dbReference type="Gene3D" id="2.30.130.30">
    <property type="entry name" value="Hypothetical protein"/>
    <property type="match status" value="1"/>
</dbReference>
<dbReference type="EMBL" id="VLLA01000051">
    <property type="protein sequence ID" value="TWI56456.1"/>
    <property type="molecule type" value="Genomic_DNA"/>
</dbReference>
<dbReference type="Pfam" id="PF04266">
    <property type="entry name" value="ASCH"/>
    <property type="match status" value="1"/>
</dbReference>
<dbReference type="RefSeq" id="WP_145832211.1">
    <property type="nucleotide sequence ID" value="NZ_VLLA01000051.1"/>
</dbReference>
<comment type="caution">
    <text evidence="2">The sequence shown here is derived from an EMBL/GenBank/DDBJ whole genome shotgun (WGS) entry which is preliminary data.</text>
</comment>
<dbReference type="SUPFAM" id="SSF88697">
    <property type="entry name" value="PUA domain-like"/>
    <property type="match status" value="1"/>
</dbReference>
<evidence type="ECO:0000313" key="3">
    <source>
        <dbReference type="Proteomes" id="UP000316291"/>
    </source>
</evidence>
<keyword evidence="3" id="KW-1185">Reference proteome</keyword>
<evidence type="ECO:0000259" key="1">
    <source>
        <dbReference type="Pfam" id="PF04266"/>
    </source>
</evidence>
<dbReference type="InterPro" id="IPR015947">
    <property type="entry name" value="PUA-like_sf"/>
</dbReference>
<reference evidence="2 3" key="1">
    <citation type="journal article" date="2015" name="Stand. Genomic Sci.">
        <title>Genomic Encyclopedia of Bacterial and Archaeal Type Strains, Phase III: the genomes of soil and plant-associated and newly described type strains.</title>
        <authorList>
            <person name="Whitman W.B."/>
            <person name="Woyke T."/>
            <person name="Klenk H.P."/>
            <person name="Zhou Y."/>
            <person name="Lilburn T.G."/>
            <person name="Beck B.J."/>
            <person name="De Vos P."/>
            <person name="Vandamme P."/>
            <person name="Eisen J.A."/>
            <person name="Garrity G."/>
            <person name="Hugenholtz P."/>
            <person name="Kyrpides N.C."/>
        </authorList>
    </citation>
    <scope>NUCLEOTIDE SEQUENCE [LARGE SCALE GENOMIC DNA]</scope>
    <source>
        <strain evidence="2 3">CGMCC 1.10948</strain>
    </source>
</reference>
<feature type="domain" description="ASCH" evidence="1">
    <location>
        <begin position="6"/>
        <end position="66"/>
    </location>
</feature>
<name>A0A562QK80_9BRAD</name>
<protein>
    <submittedName>
        <fullName evidence="2">ASCH domain-containing protein</fullName>
    </submittedName>
</protein>
<dbReference type="InterPro" id="IPR007374">
    <property type="entry name" value="ASCH_domain"/>
</dbReference>
<organism evidence="2 3">
    <name type="scientific">Bradyrhizobium huanghuaihaiense</name>
    <dbReference type="NCBI Taxonomy" id="990078"/>
    <lineage>
        <taxon>Bacteria</taxon>
        <taxon>Pseudomonadati</taxon>
        <taxon>Pseudomonadota</taxon>
        <taxon>Alphaproteobacteria</taxon>
        <taxon>Hyphomicrobiales</taxon>
        <taxon>Nitrobacteraceae</taxon>
        <taxon>Bradyrhizobium</taxon>
    </lineage>
</organism>